<evidence type="ECO:0000313" key="2">
    <source>
        <dbReference type="EMBL" id="VVE87546.1"/>
    </source>
</evidence>
<protein>
    <submittedName>
        <fullName evidence="2">Holin</fullName>
    </submittedName>
</protein>
<feature type="transmembrane region" description="Helical" evidence="1">
    <location>
        <begin position="6"/>
        <end position="23"/>
    </location>
</feature>
<keyword evidence="1" id="KW-1133">Transmembrane helix</keyword>
<name>A0A5E5BQH8_9BURK</name>
<dbReference type="RefSeq" id="WP_246174449.1">
    <property type="nucleotide sequence ID" value="NZ_CABPST010000002.1"/>
</dbReference>
<sequence>MIWVSVFFAANVVVLGACIWVTLSDAIATGFWGTTGFVAIGLASAGNLFKPFWMRHAIDGPEVLMLVGMAIVGVWLMARKAYWANKERQHGSN</sequence>
<evidence type="ECO:0000313" key="3">
    <source>
        <dbReference type="Proteomes" id="UP000382040"/>
    </source>
</evidence>
<evidence type="ECO:0000256" key="1">
    <source>
        <dbReference type="SAM" id="Phobius"/>
    </source>
</evidence>
<organism evidence="2 3">
    <name type="scientific">Pandoraea bronchicola</name>
    <dbReference type="NCBI Taxonomy" id="2508287"/>
    <lineage>
        <taxon>Bacteria</taxon>
        <taxon>Pseudomonadati</taxon>
        <taxon>Pseudomonadota</taxon>
        <taxon>Betaproteobacteria</taxon>
        <taxon>Burkholderiales</taxon>
        <taxon>Burkholderiaceae</taxon>
        <taxon>Pandoraea</taxon>
    </lineage>
</organism>
<feature type="transmembrane region" description="Helical" evidence="1">
    <location>
        <begin position="61"/>
        <end position="78"/>
    </location>
</feature>
<proteinExistence type="predicted"/>
<dbReference type="AlphaFoldDB" id="A0A5E5BQH8"/>
<keyword evidence="1" id="KW-0812">Transmembrane</keyword>
<keyword evidence="3" id="KW-1185">Reference proteome</keyword>
<feature type="transmembrane region" description="Helical" evidence="1">
    <location>
        <begin position="30"/>
        <end position="49"/>
    </location>
</feature>
<dbReference type="EMBL" id="CABPST010000002">
    <property type="protein sequence ID" value="VVE87546.1"/>
    <property type="molecule type" value="Genomic_DNA"/>
</dbReference>
<dbReference type="Proteomes" id="UP000382040">
    <property type="component" value="Unassembled WGS sequence"/>
</dbReference>
<gene>
    <name evidence="2" type="ORF">PBR20603_01482</name>
</gene>
<keyword evidence="1" id="KW-0472">Membrane</keyword>
<reference evidence="2 3" key="1">
    <citation type="submission" date="2019-08" db="EMBL/GenBank/DDBJ databases">
        <authorList>
            <person name="Peeters C."/>
        </authorList>
    </citation>
    <scope>NUCLEOTIDE SEQUENCE [LARGE SCALE GENOMIC DNA]</scope>
    <source>
        <strain evidence="2 3">LMG 20603</strain>
    </source>
</reference>
<accession>A0A5E5BQH8</accession>